<keyword evidence="3 6" id="KW-0560">Oxidoreductase</keyword>
<comment type="miscellaneous">
    <text evidence="6">The active site is a conserved redox-active cysteine residue, the peroxidatic cysteine (C(P)), which makes the nucleophilic attack on the peroxide substrate. The peroxide oxidizes the C(P)-SH to cysteine sulfenic acid (C(P)-SOH), which then reacts with another cysteine residue, the resolving cysteine (C(R)), to form a disulfide bridge. The disulfide is subsequently reduced by an appropriate electron donor to complete the catalytic cycle. In this atypical 2-Cys peroxiredoxin, C(R) is present in the same subunit to form an intramolecular disulfide. The disulfide is subsequently reduced by thioredoxin.</text>
</comment>
<comment type="similarity">
    <text evidence="6">Belongs to the peroxiredoxin family. Tpx subfamily.</text>
</comment>
<dbReference type="InterPro" id="IPR050455">
    <property type="entry name" value="Tpx_Peroxidase_subfamily"/>
</dbReference>
<dbReference type="PANTHER" id="PTHR43110:SF1">
    <property type="entry name" value="THIOL PEROXIDASE"/>
    <property type="match status" value="1"/>
</dbReference>
<name>A0A0Q3HS98_9FLAO</name>
<evidence type="ECO:0000256" key="1">
    <source>
        <dbReference type="ARBA" id="ARBA00022559"/>
    </source>
</evidence>
<dbReference type="HAMAP" id="MF_00269">
    <property type="entry name" value="Tpx"/>
    <property type="match status" value="1"/>
</dbReference>
<evidence type="ECO:0000256" key="2">
    <source>
        <dbReference type="ARBA" id="ARBA00022862"/>
    </source>
</evidence>
<dbReference type="NCBIfam" id="NF001808">
    <property type="entry name" value="PRK00522.1"/>
    <property type="match status" value="1"/>
</dbReference>
<evidence type="ECO:0000256" key="4">
    <source>
        <dbReference type="ARBA" id="ARBA00023157"/>
    </source>
</evidence>
<dbReference type="SUPFAM" id="SSF52833">
    <property type="entry name" value="Thioredoxin-like"/>
    <property type="match status" value="1"/>
</dbReference>
<dbReference type="EMBL" id="LLYZ01000005">
    <property type="protein sequence ID" value="KQK25405.1"/>
    <property type="molecule type" value="Genomic_DNA"/>
</dbReference>
<dbReference type="PANTHER" id="PTHR43110">
    <property type="entry name" value="THIOL PEROXIDASE"/>
    <property type="match status" value="1"/>
</dbReference>
<reference evidence="9 11" key="2">
    <citation type="submission" date="2020-04" db="EMBL/GenBank/DDBJ databases">
        <title>Genome analysis and antimicrobial resistance characteristics of Chryseobacterium aquaticum isolated from farmed salmonids.</title>
        <authorList>
            <person name="Saticioglu I.B."/>
            <person name="Duman M."/>
            <person name="Altun S."/>
        </authorList>
    </citation>
    <scope>NUCLEOTIDE SEQUENCE [LARGE SCALE GENOMIC DNA]</scope>
    <source>
        <strain evidence="9 11">C-174</strain>
    </source>
</reference>
<dbReference type="PROSITE" id="PS01265">
    <property type="entry name" value="TPX"/>
    <property type="match status" value="1"/>
</dbReference>
<comment type="catalytic activity">
    <reaction evidence="6">
        <text>a hydroperoxide + [thioredoxin]-dithiol = an alcohol + [thioredoxin]-disulfide + H2O</text>
        <dbReference type="Rhea" id="RHEA:62620"/>
        <dbReference type="Rhea" id="RHEA-COMP:10698"/>
        <dbReference type="Rhea" id="RHEA-COMP:10700"/>
        <dbReference type="ChEBI" id="CHEBI:15377"/>
        <dbReference type="ChEBI" id="CHEBI:29950"/>
        <dbReference type="ChEBI" id="CHEBI:30879"/>
        <dbReference type="ChEBI" id="CHEBI:35924"/>
        <dbReference type="ChEBI" id="CHEBI:50058"/>
        <dbReference type="EC" id="1.11.1.24"/>
    </reaction>
</comment>
<organism evidence="8 10">
    <name type="scientific">Chryseobacterium aquaticum</name>
    <dbReference type="NCBI Taxonomy" id="452084"/>
    <lineage>
        <taxon>Bacteria</taxon>
        <taxon>Pseudomonadati</taxon>
        <taxon>Bacteroidota</taxon>
        <taxon>Flavobacteriia</taxon>
        <taxon>Flavobacteriales</taxon>
        <taxon>Weeksellaceae</taxon>
        <taxon>Chryseobacterium group</taxon>
        <taxon>Chryseobacterium</taxon>
    </lineage>
</organism>
<dbReference type="InterPro" id="IPR036249">
    <property type="entry name" value="Thioredoxin-like_sf"/>
</dbReference>
<comment type="function">
    <text evidence="6">Thiol-specific peroxidase that catalyzes the reduction of hydrogen peroxide and organic hydroperoxides to water and alcohols, respectively. Plays a role in cell protection against oxidative stress by detoxifying peroxides.</text>
</comment>
<evidence type="ECO:0000313" key="8">
    <source>
        <dbReference type="EMBL" id="KQK25405.1"/>
    </source>
</evidence>
<reference evidence="8 10" key="1">
    <citation type="submission" date="2015-10" db="EMBL/GenBank/DDBJ databases">
        <title>Chryseobacterium aquaticum genome.</title>
        <authorList>
            <person name="Newman J.D."/>
            <person name="Ferguson M.B."/>
            <person name="Miller J.R."/>
        </authorList>
    </citation>
    <scope>NUCLEOTIDE SEQUENCE [LARGE SCALE GENOMIC DNA]</scope>
    <source>
        <strain evidence="8 10">KCTC 12483</strain>
    </source>
</reference>
<accession>A0A0Q3HS98</accession>
<dbReference type="Proteomes" id="UP000548067">
    <property type="component" value="Unassembled WGS sequence"/>
</dbReference>
<sequence>MSTITFKGNPIHTIGSLPEIGKDAQEFTMVSSDLSEKNLADFTGKRVVLNIFPSIDTGICAASARKFNEEASSLDNTVVINVSRDLPFALSRFCAAEGLNNVETLSDFRGNFGEDYGVTITDSPFKGLLSRAVVVLDEKGKVIYTEQVPEIGQEPNYEAATASLK</sequence>
<keyword evidence="4 6" id="KW-1015">Disulfide bond</keyword>
<evidence type="ECO:0000313" key="9">
    <source>
        <dbReference type="EMBL" id="NMR34163.1"/>
    </source>
</evidence>
<comment type="caution">
    <text evidence="8">The sequence shown here is derived from an EMBL/GenBank/DDBJ whole genome shotgun (WGS) entry which is preliminary data.</text>
</comment>
<dbReference type="STRING" id="452084.AR438_07275"/>
<evidence type="ECO:0000256" key="6">
    <source>
        <dbReference type="HAMAP-Rule" id="MF_00269"/>
    </source>
</evidence>
<feature type="domain" description="Thioredoxin" evidence="7">
    <location>
        <begin position="18"/>
        <end position="165"/>
    </location>
</feature>
<dbReference type="EMBL" id="JABCJF010000003">
    <property type="protein sequence ID" value="NMR34163.1"/>
    <property type="molecule type" value="Genomic_DNA"/>
</dbReference>
<protein>
    <recommendedName>
        <fullName evidence="6">Thiol peroxidase</fullName>
        <shortName evidence="6">Tpx</shortName>
        <ecNumber evidence="6">1.11.1.24</ecNumber>
    </recommendedName>
    <alternativeName>
        <fullName evidence="6">Peroxiredoxin tpx</fullName>
        <shortName evidence="6">Prx</shortName>
    </alternativeName>
    <alternativeName>
        <fullName evidence="6">Thioredoxin peroxidase</fullName>
    </alternativeName>
    <alternativeName>
        <fullName evidence="6">Thioredoxin-dependent peroxiredoxin</fullName>
    </alternativeName>
</protein>
<evidence type="ECO:0000256" key="3">
    <source>
        <dbReference type="ARBA" id="ARBA00023002"/>
    </source>
</evidence>
<keyword evidence="2 6" id="KW-0049">Antioxidant</keyword>
<dbReference type="RefSeq" id="WP_050380700.1">
    <property type="nucleotide sequence ID" value="NZ_JABCJF010000003.1"/>
</dbReference>
<dbReference type="Proteomes" id="UP000051682">
    <property type="component" value="Unassembled WGS sequence"/>
</dbReference>
<dbReference type="Gene3D" id="3.40.30.10">
    <property type="entry name" value="Glutaredoxin"/>
    <property type="match status" value="1"/>
</dbReference>
<dbReference type="PROSITE" id="PS51352">
    <property type="entry name" value="THIOREDOXIN_2"/>
    <property type="match status" value="1"/>
</dbReference>
<evidence type="ECO:0000259" key="7">
    <source>
        <dbReference type="PROSITE" id="PS51352"/>
    </source>
</evidence>
<feature type="active site" description="Cysteine sulfenic acid (-SOH) intermediate" evidence="6">
    <location>
        <position position="60"/>
    </location>
</feature>
<gene>
    <name evidence="6 8" type="primary">tpx</name>
    <name evidence="8" type="ORF">AR438_07275</name>
    <name evidence="9" type="ORF">HIO71_08045</name>
</gene>
<dbReference type="AlphaFoldDB" id="A0A0Q3HS98"/>
<dbReference type="InterPro" id="IPR013766">
    <property type="entry name" value="Thioredoxin_domain"/>
</dbReference>
<feature type="disulfide bond" description="Redox-active" evidence="6">
    <location>
        <begin position="60"/>
        <end position="94"/>
    </location>
</feature>
<keyword evidence="1 6" id="KW-0575">Peroxidase</keyword>
<dbReference type="InterPro" id="IPR018219">
    <property type="entry name" value="Tpx_CS"/>
</dbReference>
<dbReference type="InterPro" id="IPR002065">
    <property type="entry name" value="TPX"/>
</dbReference>
<comment type="subunit">
    <text evidence="6">Homodimer.</text>
</comment>
<evidence type="ECO:0000256" key="5">
    <source>
        <dbReference type="ARBA" id="ARBA00023284"/>
    </source>
</evidence>
<evidence type="ECO:0000313" key="11">
    <source>
        <dbReference type="Proteomes" id="UP000548067"/>
    </source>
</evidence>
<evidence type="ECO:0000313" key="10">
    <source>
        <dbReference type="Proteomes" id="UP000051682"/>
    </source>
</evidence>
<dbReference type="InterPro" id="IPR013740">
    <property type="entry name" value="Redoxin"/>
</dbReference>
<dbReference type="Pfam" id="PF08534">
    <property type="entry name" value="Redoxin"/>
    <property type="match status" value="1"/>
</dbReference>
<keyword evidence="10" id="KW-1185">Reference proteome</keyword>
<dbReference type="GO" id="GO:0008379">
    <property type="term" value="F:thioredoxin peroxidase activity"/>
    <property type="evidence" value="ECO:0007669"/>
    <property type="project" value="UniProtKB-UniRule"/>
</dbReference>
<keyword evidence="5 6" id="KW-0676">Redox-active center</keyword>
<dbReference type="EC" id="1.11.1.24" evidence="6"/>
<dbReference type="OrthoDB" id="9781543at2"/>
<proteinExistence type="inferred from homology"/>
<dbReference type="CDD" id="cd03014">
    <property type="entry name" value="PRX_Atyp2cys"/>
    <property type="match status" value="1"/>
</dbReference>